<dbReference type="PANTHER" id="PTHR31809">
    <property type="entry name" value="BUD13 HOMOLOG"/>
    <property type="match status" value="1"/>
</dbReference>
<sequence length="110" mass="12766">QRQQLEEHLRLESVRASGGRLDHGRERDGELRAREHWNDPALKFLVNKKASTATYPQYAGYAPPNRFGIRPGYRWDGVDRSNGYEKDFFKKQATTSARKAEEYSHAVADW</sequence>
<feature type="non-terminal residue" evidence="3">
    <location>
        <position position="1"/>
    </location>
</feature>
<evidence type="ECO:0000313" key="3">
    <source>
        <dbReference type="EMBL" id="KAJ2007219.1"/>
    </source>
</evidence>
<keyword evidence="4" id="KW-1185">Reference proteome</keyword>
<evidence type="ECO:0000256" key="1">
    <source>
        <dbReference type="ARBA" id="ARBA00011069"/>
    </source>
</evidence>
<accession>A0A9W8EHE8</accession>
<comment type="caution">
    <text evidence="3">The sequence shown here is derived from an EMBL/GenBank/DDBJ whole genome shotgun (WGS) entry which is preliminary data.</text>
</comment>
<dbReference type="PANTHER" id="PTHR31809:SF0">
    <property type="entry name" value="BUD13 HOMOLOG"/>
    <property type="match status" value="1"/>
</dbReference>
<evidence type="ECO:0000256" key="2">
    <source>
        <dbReference type="SAM" id="MobiDB-lite"/>
    </source>
</evidence>
<dbReference type="GO" id="GO:0070274">
    <property type="term" value="C:RES complex"/>
    <property type="evidence" value="ECO:0007669"/>
    <property type="project" value="TreeGrafter"/>
</dbReference>
<dbReference type="AlphaFoldDB" id="A0A9W8EHE8"/>
<organism evidence="3 4">
    <name type="scientific">Coemansia thaxteri</name>
    <dbReference type="NCBI Taxonomy" id="2663907"/>
    <lineage>
        <taxon>Eukaryota</taxon>
        <taxon>Fungi</taxon>
        <taxon>Fungi incertae sedis</taxon>
        <taxon>Zoopagomycota</taxon>
        <taxon>Kickxellomycotina</taxon>
        <taxon>Kickxellomycetes</taxon>
        <taxon>Kickxellales</taxon>
        <taxon>Kickxellaceae</taxon>
        <taxon>Coemansia</taxon>
    </lineage>
</organism>
<dbReference type="Proteomes" id="UP001150907">
    <property type="component" value="Unassembled WGS sequence"/>
</dbReference>
<gene>
    <name evidence="3" type="primary">CWC26</name>
    <name evidence="3" type="ORF">H4R26_000883</name>
</gene>
<dbReference type="InterPro" id="IPR051112">
    <property type="entry name" value="CWC26_splicing_factor"/>
</dbReference>
<dbReference type="OrthoDB" id="6022at2759"/>
<proteinExistence type="inferred from homology"/>
<dbReference type="GO" id="GO:0003723">
    <property type="term" value="F:RNA binding"/>
    <property type="evidence" value="ECO:0007669"/>
    <property type="project" value="TreeGrafter"/>
</dbReference>
<dbReference type="EMBL" id="JANBQF010000032">
    <property type="protein sequence ID" value="KAJ2007219.1"/>
    <property type="molecule type" value="Genomic_DNA"/>
</dbReference>
<feature type="region of interest" description="Disordered" evidence="2">
    <location>
        <begin position="1"/>
        <end position="33"/>
    </location>
</feature>
<reference evidence="3" key="1">
    <citation type="submission" date="2022-07" db="EMBL/GenBank/DDBJ databases">
        <title>Phylogenomic reconstructions and comparative analyses of Kickxellomycotina fungi.</title>
        <authorList>
            <person name="Reynolds N.K."/>
            <person name="Stajich J.E."/>
            <person name="Barry K."/>
            <person name="Grigoriev I.V."/>
            <person name="Crous P."/>
            <person name="Smith M.E."/>
        </authorList>
    </citation>
    <scope>NUCLEOTIDE SEQUENCE</scope>
    <source>
        <strain evidence="3">IMI 214461</strain>
    </source>
</reference>
<dbReference type="GO" id="GO:0005684">
    <property type="term" value="C:U2-type spliceosomal complex"/>
    <property type="evidence" value="ECO:0007669"/>
    <property type="project" value="TreeGrafter"/>
</dbReference>
<feature type="compositionally biased region" description="Basic and acidic residues" evidence="2">
    <location>
        <begin position="1"/>
        <end position="13"/>
    </location>
</feature>
<dbReference type="Pfam" id="PF09736">
    <property type="entry name" value="Bud13"/>
    <property type="match status" value="1"/>
</dbReference>
<feature type="compositionally biased region" description="Basic and acidic residues" evidence="2">
    <location>
        <begin position="20"/>
        <end position="33"/>
    </location>
</feature>
<name>A0A9W8EHE8_9FUNG</name>
<dbReference type="InterPro" id="IPR018609">
    <property type="entry name" value="Bud13"/>
</dbReference>
<protein>
    <submittedName>
        <fullName evidence="3">Pre-mRNA-splicing factor cwc26</fullName>
    </submittedName>
</protein>
<dbReference type="GO" id="GO:0000398">
    <property type="term" value="P:mRNA splicing, via spliceosome"/>
    <property type="evidence" value="ECO:0007669"/>
    <property type="project" value="TreeGrafter"/>
</dbReference>
<evidence type="ECO:0000313" key="4">
    <source>
        <dbReference type="Proteomes" id="UP001150907"/>
    </source>
</evidence>
<comment type="similarity">
    <text evidence="1">Belongs to the CWC26 family.</text>
</comment>